<organism evidence="4 5">
    <name type="scientific">Selenomonas bovis</name>
    <dbReference type="NCBI Taxonomy" id="416586"/>
    <lineage>
        <taxon>Bacteria</taxon>
        <taxon>Bacillati</taxon>
        <taxon>Bacillota</taxon>
        <taxon>Negativicutes</taxon>
        <taxon>Selenomonadales</taxon>
        <taxon>Selenomonadaceae</taxon>
        <taxon>Selenomonas</taxon>
    </lineage>
</organism>
<feature type="domain" description="Carbohydrate kinase PfkB" evidence="3">
    <location>
        <begin position="16"/>
        <end position="317"/>
    </location>
</feature>
<dbReference type="GO" id="GO:0033786">
    <property type="term" value="F:heptose-1-phosphate adenylyltransferase activity"/>
    <property type="evidence" value="ECO:0007669"/>
    <property type="project" value="TreeGrafter"/>
</dbReference>
<proteinExistence type="predicted"/>
<dbReference type="SUPFAM" id="SSF53613">
    <property type="entry name" value="Ribokinase-like"/>
    <property type="match status" value="1"/>
</dbReference>
<dbReference type="PANTHER" id="PTHR46969:SF1">
    <property type="entry name" value="BIFUNCTIONAL PROTEIN HLDE"/>
    <property type="match status" value="1"/>
</dbReference>
<evidence type="ECO:0000256" key="1">
    <source>
        <dbReference type="ARBA" id="ARBA00022679"/>
    </source>
</evidence>
<dbReference type="Proteomes" id="UP000543804">
    <property type="component" value="Unassembled WGS sequence"/>
</dbReference>
<name>A0A848BD14_9FIRM</name>
<sequence length="335" mass="35275">MGRDTADLVKRLAGRRILVIGDMVADIYIDGRISRISREAPVLVLEQAGEKIVAGGAANVAHNAQTLGGSVYAVGLLGEDAAAQGLADILAEKGVQTAGLFRDAARPTISKTRIIAGGRATVSQQIVRLDKESHAPLRRETEGEMLRYLDEILPQMEGIVLSDYGAGTITEAVKDKLIGYAREHGLPSIVDSRYDIRRFRDIGYVKQNDAELSAAVGRELPDEATLMAAGRELLAELSADGVLVTRGEHGMMLFSRDGTVTDIPVSDRSEVYDVSGAGDTCVATVILALAAGIEAPEAARLSNVASGIAVRKLGTATVSAAELSRALDAQGDVAD</sequence>
<dbReference type="CDD" id="cd01172">
    <property type="entry name" value="RfaE_like"/>
    <property type="match status" value="1"/>
</dbReference>
<dbReference type="InterPro" id="IPR011913">
    <property type="entry name" value="RfaE_dom_I"/>
</dbReference>
<evidence type="ECO:0000259" key="3">
    <source>
        <dbReference type="Pfam" id="PF00294"/>
    </source>
</evidence>
<keyword evidence="2 4" id="KW-0418">Kinase</keyword>
<dbReference type="RefSeq" id="WP_170077537.1">
    <property type="nucleotide sequence ID" value="NZ_JABAFA010000019.1"/>
</dbReference>
<dbReference type="GO" id="GO:0005829">
    <property type="term" value="C:cytosol"/>
    <property type="evidence" value="ECO:0007669"/>
    <property type="project" value="TreeGrafter"/>
</dbReference>
<accession>A0A848BD14</accession>
<evidence type="ECO:0000313" key="4">
    <source>
        <dbReference type="EMBL" id="NMD99117.1"/>
    </source>
</evidence>
<comment type="caution">
    <text evidence="4">The sequence shown here is derived from an EMBL/GenBank/DDBJ whole genome shotgun (WGS) entry which is preliminary data.</text>
</comment>
<keyword evidence="5" id="KW-1185">Reference proteome</keyword>
<evidence type="ECO:0000313" key="5">
    <source>
        <dbReference type="Proteomes" id="UP000543804"/>
    </source>
</evidence>
<gene>
    <name evidence="4" type="ORF">HF878_06470</name>
</gene>
<dbReference type="GO" id="GO:0016773">
    <property type="term" value="F:phosphotransferase activity, alcohol group as acceptor"/>
    <property type="evidence" value="ECO:0007669"/>
    <property type="project" value="InterPro"/>
</dbReference>
<dbReference type="InterPro" id="IPR029056">
    <property type="entry name" value="Ribokinase-like"/>
</dbReference>
<keyword evidence="1" id="KW-0808">Transferase</keyword>
<dbReference type="Pfam" id="PF00294">
    <property type="entry name" value="PfkB"/>
    <property type="match status" value="1"/>
</dbReference>
<dbReference type="AlphaFoldDB" id="A0A848BD14"/>
<dbReference type="GO" id="GO:0033785">
    <property type="term" value="F:heptose 7-phosphate kinase activity"/>
    <property type="evidence" value="ECO:0007669"/>
    <property type="project" value="TreeGrafter"/>
</dbReference>
<dbReference type="PANTHER" id="PTHR46969">
    <property type="entry name" value="BIFUNCTIONAL PROTEIN HLDE"/>
    <property type="match status" value="1"/>
</dbReference>
<protein>
    <submittedName>
        <fullName evidence="4">Carbohydrate kinase</fullName>
    </submittedName>
</protein>
<dbReference type="InterPro" id="IPR011611">
    <property type="entry name" value="PfkB_dom"/>
</dbReference>
<dbReference type="EMBL" id="JABAFA010000019">
    <property type="protein sequence ID" value="NMD99117.1"/>
    <property type="molecule type" value="Genomic_DNA"/>
</dbReference>
<reference evidence="4 5" key="1">
    <citation type="submission" date="2020-04" db="EMBL/GenBank/DDBJ databases">
        <authorList>
            <person name="Hitch T.C.A."/>
            <person name="Wylensek D."/>
            <person name="Clavel T."/>
        </authorList>
    </citation>
    <scope>NUCLEOTIDE SEQUENCE [LARGE SCALE GENOMIC DNA]</scope>
    <source>
        <strain evidence="4 5">PG-130-P53-12</strain>
    </source>
</reference>
<evidence type="ECO:0000256" key="2">
    <source>
        <dbReference type="ARBA" id="ARBA00022777"/>
    </source>
</evidence>
<dbReference type="Gene3D" id="3.40.1190.20">
    <property type="match status" value="1"/>
</dbReference>